<dbReference type="Proteomes" id="UP001470230">
    <property type="component" value="Unassembled WGS sequence"/>
</dbReference>
<feature type="domain" description="BACK" evidence="2">
    <location>
        <begin position="154"/>
        <end position="231"/>
    </location>
</feature>
<name>A0ABR2IRE2_9EUKA</name>
<evidence type="ECO:0000259" key="2">
    <source>
        <dbReference type="Pfam" id="PF07707"/>
    </source>
</evidence>
<proteinExistence type="predicted"/>
<protein>
    <recommendedName>
        <fullName evidence="5">F5/8 type C domain-containing protein</fullName>
    </recommendedName>
</protein>
<comment type="caution">
    <text evidence="3">The sequence shown here is derived from an EMBL/GenBank/DDBJ whole genome shotgun (WGS) entry which is preliminary data.</text>
</comment>
<dbReference type="InterPro" id="IPR000421">
    <property type="entry name" value="FA58C"/>
</dbReference>
<dbReference type="SUPFAM" id="SSF49785">
    <property type="entry name" value="Galactose-binding domain-like"/>
    <property type="match status" value="1"/>
</dbReference>
<dbReference type="Pfam" id="PF00754">
    <property type="entry name" value="F5_F8_type_C"/>
    <property type="match status" value="1"/>
</dbReference>
<dbReference type="InterPro" id="IPR011705">
    <property type="entry name" value="BACK"/>
</dbReference>
<dbReference type="Pfam" id="PF07707">
    <property type="entry name" value="BACK"/>
    <property type="match status" value="1"/>
</dbReference>
<dbReference type="Gene3D" id="2.60.120.260">
    <property type="entry name" value="Galactose-binding domain-like"/>
    <property type="match status" value="1"/>
</dbReference>
<dbReference type="InterPro" id="IPR008979">
    <property type="entry name" value="Galactose-bd-like_sf"/>
</dbReference>
<evidence type="ECO:0000313" key="4">
    <source>
        <dbReference type="Proteomes" id="UP001470230"/>
    </source>
</evidence>
<evidence type="ECO:0000313" key="3">
    <source>
        <dbReference type="EMBL" id="KAK8867177.1"/>
    </source>
</evidence>
<accession>A0ABR2IRE2</accession>
<evidence type="ECO:0000259" key="1">
    <source>
        <dbReference type="Pfam" id="PF00754"/>
    </source>
</evidence>
<organism evidence="3 4">
    <name type="scientific">Tritrichomonas musculus</name>
    <dbReference type="NCBI Taxonomy" id="1915356"/>
    <lineage>
        <taxon>Eukaryota</taxon>
        <taxon>Metamonada</taxon>
        <taxon>Parabasalia</taxon>
        <taxon>Tritrichomonadida</taxon>
        <taxon>Tritrichomonadidae</taxon>
        <taxon>Tritrichomonas</taxon>
    </lineage>
</organism>
<dbReference type="Gene3D" id="1.25.40.420">
    <property type="match status" value="1"/>
</dbReference>
<evidence type="ECO:0008006" key="5">
    <source>
        <dbReference type="Google" id="ProtNLM"/>
    </source>
</evidence>
<gene>
    <name evidence="3" type="ORF">M9Y10_010153</name>
</gene>
<reference evidence="3 4" key="1">
    <citation type="submission" date="2024-04" db="EMBL/GenBank/DDBJ databases">
        <title>Tritrichomonas musculus Genome.</title>
        <authorList>
            <person name="Alves-Ferreira E."/>
            <person name="Grigg M."/>
            <person name="Lorenzi H."/>
            <person name="Galac M."/>
        </authorList>
    </citation>
    <scope>NUCLEOTIDE SEQUENCE [LARGE SCALE GENOMIC DNA]</scope>
    <source>
        <strain evidence="3 4">EAF2021</strain>
    </source>
</reference>
<feature type="domain" description="F5/8 type C" evidence="1">
    <location>
        <begin position="311"/>
        <end position="432"/>
    </location>
</feature>
<sequence>MQKESTEYLLGLKNWKGIPIDKYDQDFTFVVDGKKYSTPRFVADLLSPKIRKLHFTDASINEFVITTDSQSSQEDHFSDFLNLIQHENKIIDLPLQHLYSTYFLKLGNIDEYIRLSPTFSEPLSIDNSVSRVKEIQKMYEEEGQLIAHDNQQIESIISFISEHFSEFSTDTLNKISVDDLEQILSKDTLKIADEDSLLDFIIEKYSEDRSCSYLFSHVIFSNVSDTLIEKFVNCFSIEDLDEATWESLCGRLLSTCKKDKRREKKRYGTAKKDDRKYKEFKSEKGHEFEGIMHYLTDLTGGNIHDNQTIEITSNSIHGSNHHPKNLVDYQNNNFYHSKNDPSPFVLFDFKDRRVQISDYSIKTYSSGQNDGGHLRNWVLEVSNDGDSWEEIDSHSEDSKLNGSGITANFQVTNANNGFYRYVKLRSTGYSWYNHPSNYHYIYFYFIEFFGKLDEPDKQSN</sequence>
<keyword evidence="4" id="KW-1185">Reference proteome</keyword>
<dbReference type="EMBL" id="JAPFFF010000015">
    <property type="protein sequence ID" value="KAK8867177.1"/>
    <property type="molecule type" value="Genomic_DNA"/>
</dbReference>